<dbReference type="AlphaFoldDB" id="A0AAD9L2I0"/>
<evidence type="ECO:0000256" key="4">
    <source>
        <dbReference type="ARBA" id="ARBA00022691"/>
    </source>
</evidence>
<keyword evidence="13" id="KW-1185">Reference proteome</keyword>
<name>A0AAD9L2I0_RIDPI</name>
<dbReference type="EMBL" id="JAODUO010000364">
    <property type="protein sequence ID" value="KAK2182179.1"/>
    <property type="molecule type" value="Genomic_DNA"/>
</dbReference>
<evidence type="ECO:0000256" key="5">
    <source>
        <dbReference type="ARBA" id="ARBA00022694"/>
    </source>
</evidence>
<dbReference type="InterPro" id="IPR025812">
    <property type="entry name" value="Trm10_C_MTase_dom"/>
</dbReference>
<accession>A0AAD9L2I0</accession>
<dbReference type="GO" id="GO:0008168">
    <property type="term" value="F:methyltransferase activity"/>
    <property type="evidence" value="ECO:0007669"/>
    <property type="project" value="UniProtKB-KW"/>
</dbReference>
<keyword evidence="3" id="KW-0808">Transferase</keyword>
<comment type="subcellular location">
    <subcellularLocation>
        <location evidence="1">Mitochondrion</location>
    </subcellularLocation>
</comment>
<keyword evidence="7" id="KW-0175">Coiled coil</keyword>
<evidence type="ECO:0000256" key="1">
    <source>
        <dbReference type="ARBA" id="ARBA00004173"/>
    </source>
</evidence>
<dbReference type="GO" id="GO:0070131">
    <property type="term" value="P:positive regulation of mitochondrial translation"/>
    <property type="evidence" value="ECO:0007669"/>
    <property type="project" value="TreeGrafter"/>
</dbReference>
<dbReference type="GO" id="GO:0005739">
    <property type="term" value="C:mitochondrion"/>
    <property type="evidence" value="ECO:0007669"/>
    <property type="project" value="UniProtKB-SubCell"/>
</dbReference>
<evidence type="ECO:0000256" key="6">
    <source>
        <dbReference type="ARBA" id="ARBA00022946"/>
    </source>
</evidence>
<dbReference type="GO" id="GO:0032259">
    <property type="term" value="P:methylation"/>
    <property type="evidence" value="ECO:0007669"/>
    <property type="project" value="UniProtKB-KW"/>
</dbReference>
<dbReference type="PANTHER" id="PTHR13563:SF5">
    <property type="entry name" value="TRNA METHYLTRANSFERASE 10 HOMOLOG C"/>
    <property type="match status" value="1"/>
</dbReference>
<dbReference type="Gene3D" id="3.40.1280.30">
    <property type="match status" value="1"/>
</dbReference>
<organism evidence="12 13">
    <name type="scientific">Ridgeia piscesae</name>
    <name type="common">Tubeworm</name>
    <dbReference type="NCBI Taxonomy" id="27915"/>
    <lineage>
        <taxon>Eukaryota</taxon>
        <taxon>Metazoa</taxon>
        <taxon>Spiralia</taxon>
        <taxon>Lophotrochozoa</taxon>
        <taxon>Annelida</taxon>
        <taxon>Polychaeta</taxon>
        <taxon>Sedentaria</taxon>
        <taxon>Canalipalpata</taxon>
        <taxon>Sabellida</taxon>
        <taxon>Siboglinidae</taxon>
        <taxon>Ridgeia</taxon>
    </lineage>
</organism>
<evidence type="ECO:0000256" key="8">
    <source>
        <dbReference type="ARBA" id="ARBA00023128"/>
    </source>
</evidence>
<keyword evidence="5" id="KW-0819">tRNA processing</keyword>
<evidence type="ECO:0000259" key="11">
    <source>
        <dbReference type="PROSITE" id="PS51675"/>
    </source>
</evidence>
<feature type="region of interest" description="Disordered" evidence="10">
    <location>
        <begin position="80"/>
        <end position="109"/>
    </location>
</feature>
<keyword evidence="2" id="KW-0489">Methyltransferase</keyword>
<feature type="domain" description="SAM-dependent MTase TRM10-type" evidence="11">
    <location>
        <begin position="225"/>
        <end position="416"/>
    </location>
</feature>
<proteinExistence type="predicted"/>
<dbReference type="CDD" id="cd18102">
    <property type="entry name" value="Trm10_MRRP1"/>
    <property type="match status" value="1"/>
</dbReference>
<evidence type="ECO:0000256" key="9">
    <source>
        <dbReference type="ARBA" id="ARBA00029803"/>
    </source>
</evidence>
<gene>
    <name evidence="12" type="ORF">NP493_364g03044</name>
</gene>
<evidence type="ECO:0000313" key="12">
    <source>
        <dbReference type="EMBL" id="KAK2182179.1"/>
    </source>
</evidence>
<evidence type="ECO:0000256" key="2">
    <source>
        <dbReference type="ARBA" id="ARBA00022603"/>
    </source>
</evidence>
<feature type="compositionally biased region" description="Polar residues" evidence="10">
    <location>
        <begin position="83"/>
        <end position="95"/>
    </location>
</feature>
<dbReference type="InterPro" id="IPR007356">
    <property type="entry name" value="tRNA_m1G_MeTrfase_euk"/>
</dbReference>
<dbReference type="InterPro" id="IPR038459">
    <property type="entry name" value="MT_TRM10-typ_sf"/>
</dbReference>
<keyword evidence="4" id="KW-0949">S-adenosyl-L-methionine</keyword>
<evidence type="ECO:0000256" key="10">
    <source>
        <dbReference type="SAM" id="MobiDB-lite"/>
    </source>
</evidence>
<keyword evidence="8" id="KW-0496">Mitochondrion</keyword>
<dbReference type="GO" id="GO:0005654">
    <property type="term" value="C:nucleoplasm"/>
    <property type="evidence" value="ECO:0007669"/>
    <property type="project" value="TreeGrafter"/>
</dbReference>
<dbReference type="GO" id="GO:0000049">
    <property type="term" value="F:tRNA binding"/>
    <property type="evidence" value="ECO:0007669"/>
    <property type="project" value="TreeGrafter"/>
</dbReference>
<sequence>MFKCAYIVSKSAARCRQAASTSVTLCGNAIRQRLHQCQYTVTHHYKVTPVNTVRICSVSLSNMCRMQSPVRTMCHVAHKTKNDNSTEATTDTKVTVNDGGDTKRESDASTVLQSLSAEDAKRLKILQLEHDMWESTGVRVPDHMTDEMWAKVLFECPSLNSRLKIYKYWFKKEKAIESAQRKKEERQKVHAKRVDELHRRQAEGTLDLKNTYMLFTREATMNKHYYSNLAYAMMHEPTLVFDFGFEEHMTEQELQELAEQMTVSHGANKVSREPLHFHFCNFKPDGPFGQRLGKSFPAYKTLPISVSSEDYLDLYPHDKLVYLTPNAKTVLKEFDHNDIYIVGGIVDKANEVPLTFAKAKNYNIRMAKFPLDNYMKWVQGSRSLTINQVVSILLQLKKDNDWRKAFSHIPKRKAIWVGPE</sequence>
<dbReference type="PANTHER" id="PTHR13563">
    <property type="entry name" value="TRNA (GUANINE-9-) METHYLTRANSFERASE"/>
    <property type="match status" value="1"/>
</dbReference>
<evidence type="ECO:0000313" key="13">
    <source>
        <dbReference type="Proteomes" id="UP001209878"/>
    </source>
</evidence>
<keyword evidence="6" id="KW-0809">Transit peptide</keyword>
<dbReference type="InterPro" id="IPR028564">
    <property type="entry name" value="MT_TRM10-typ"/>
</dbReference>
<evidence type="ECO:0000256" key="3">
    <source>
        <dbReference type="ARBA" id="ARBA00022679"/>
    </source>
</evidence>
<comment type="caution">
    <text evidence="12">The sequence shown here is derived from an EMBL/GenBank/DDBJ whole genome shotgun (WGS) entry which is preliminary data.</text>
</comment>
<dbReference type="PROSITE" id="PS51675">
    <property type="entry name" value="SAM_MT_TRM10"/>
    <property type="match status" value="1"/>
</dbReference>
<dbReference type="Proteomes" id="UP001209878">
    <property type="component" value="Unassembled WGS sequence"/>
</dbReference>
<reference evidence="12" key="1">
    <citation type="journal article" date="2023" name="Mol. Biol. Evol.">
        <title>Third-Generation Sequencing Reveals the Adaptive Role of the Epigenome in Three Deep-Sea Polychaetes.</title>
        <authorList>
            <person name="Perez M."/>
            <person name="Aroh O."/>
            <person name="Sun Y."/>
            <person name="Lan Y."/>
            <person name="Juniper S.K."/>
            <person name="Young C.R."/>
            <person name="Angers B."/>
            <person name="Qian P.Y."/>
        </authorList>
    </citation>
    <scope>NUCLEOTIDE SEQUENCE</scope>
    <source>
        <strain evidence="12">R07B-5</strain>
    </source>
</reference>
<protein>
    <recommendedName>
        <fullName evidence="9">RNA (guanine-9-)-methyltransferase domain-containing protein 1</fullName>
    </recommendedName>
</protein>
<dbReference type="GO" id="GO:0097745">
    <property type="term" value="P:mitochondrial tRNA 5'-end processing"/>
    <property type="evidence" value="ECO:0007669"/>
    <property type="project" value="TreeGrafter"/>
</dbReference>
<evidence type="ECO:0000256" key="7">
    <source>
        <dbReference type="ARBA" id="ARBA00023054"/>
    </source>
</evidence>